<dbReference type="HOGENOM" id="CLU_2313275_0_0_1"/>
<feature type="non-terminal residue" evidence="1">
    <location>
        <position position="100"/>
    </location>
</feature>
<name>W1PWQ9_AMBTC</name>
<keyword evidence="2" id="KW-1185">Reference proteome</keyword>
<sequence>ISQRNTLPPILPVINTTPSVREITDSPNREAAQIAQSHMTTTVKSNVSQSLVIGGDWLPKMAYSSPTREQLENLEGLTSRADVSYLLVHNVDYVRVRKDE</sequence>
<evidence type="ECO:0000313" key="1">
    <source>
        <dbReference type="EMBL" id="ERN12221.1"/>
    </source>
</evidence>
<evidence type="ECO:0000313" key="2">
    <source>
        <dbReference type="Proteomes" id="UP000017836"/>
    </source>
</evidence>
<feature type="non-terminal residue" evidence="1">
    <location>
        <position position="1"/>
    </location>
</feature>
<dbReference type="Gramene" id="ERN12221">
    <property type="protein sequence ID" value="ERN12221"/>
    <property type="gene ID" value="AMTR_s00034p00196660"/>
</dbReference>
<dbReference type="EMBL" id="KI392616">
    <property type="protein sequence ID" value="ERN12221.1"/>
    <property type="molecule type" value="Genomic_DNA"/>
</dbReference>
<organism evidence="1 2">
    <name type="scientific">Amborella trichopoda</name>
    <dbReference type="NCBI Taxonomy" id="13333"/>
    <lineage>
        <taxon>Eukaryota</taxon>
        <taxon>Viridiplantae</taxon>
        <taxon>Streptophyta</taxon>
        <taxon>Embryophyta</taxon>
        <taxon>Tracheophyta</taxon>
        <taxon>Spermatophyta</taxon>
        <taxon>Magnoliopsida</taxon>
        <taxon>Amborellales</taxon>
        <taxon>Amborellaceae</taxon>
        <taxon>Amborella</taxon>
    </lineage>
</organism>
<protein>
    <submittedName>
        <fullName evidence="1">Uncharacterized protein</fullName>
    </submittedName>
</protein>
<accession>W1PWQ9</accession>
<reference evidence="2" key="1">
    <citation type="journal article" date="2013" name="Science">
        <title>The Amborella genome and the evolution of flowering plants.</title>
        <authorList>
            <consortium name="Amborella Genome Project"/>
        </authorList>
    </citation>
    <scope>NUCLEOTIDE SEQUENCE [LARGE SCALE GENOMIC DNA]</scope>
</reference>
<dbReference type="Proteomes" id="UP000017836">
    <property type="component" value="Unassembled WGS sequence"/>
</dbReference>
<gene>
    <name evidence="1" type="ORF">AMTR_s00034p00196660</name>
</gene>
<dbReference type="AlphaFoldDB" id="W1PWQ9"/>
<proteinExistence type="predicted"/>